<organism evidence="1 2">
    <name type="scientific">Aspergillus transmontanensis</name>
    <dbReference type="NCBI Taxonomy" id="1034304"/>
    <lineage>
        <taxon>Eukaryota</taxon>
        <taxon>Fungi</taxon>
        <taxon>Dikarya</taxon>
        <taxon>Ascomycota</taxon>
        <taxon>Pezizomycotina</taxon>
        <taxon>Eurotiomycetes</taxon>
        <taxon>Eurotiomycetidae</taxon>
        <taxon>Eurotiales</taxon>
        <taxon>Aspergillaceae</taxon>
        <taxon>Aspergillus</taxon>
        <taxon>Aspergillus subgen. Circumdati</taxon>
    </lineage>
</organism>
<protein>
    <submittedName>
        <fullName evidence="1">Uncharacterized protein</fullName>
    </submittedName>
</protein>
<reference evidence="2" key="1">
    <citation type="submission" date="2019-04" db="EMBL/GenBank/DDBJ databases">
        <title>Friends and foes A comparative genomics studyof 23 Aspergillus species from section Flavi.</title>
        <authorList>
            <consortium name="DOE Joint Genome Institute"/>
            <person name="Kjaerbolling I."/>
            <person name="Vesth T."/>
            <person name="Frisvad J.C."/>
            <person name="Nybo J.L."/>
            <person name="Theobald S."/>
            <person name="Kildgaard S."/>
            <person name="Isbrandt T."/>
            <person name="Kuo A."/>
            <person name="Sato A."/>
            <person name="Lyhne E.K."/>
            <person name="Kogle M.E."/>
            <person name="Wiebenga A."/>
            <person name="Kun R.S."/>
            <person name="Lubbers R.J."/>
            <person name="Makela M.R."/>
            <person name="Barry K."/>
            <person name="Chovatia M."/>
            <person name="Clum A."/>
            <person name="Daum C."/>
            <person name="Haridas S."/>
            <person name="He G."/>
            <person name="LaButti K."/>
            <person name="Lipzen A."/>
            <person name="Mondo S."/>
            <person name="Riley R."/>
            <person name="Salamov A."/>
            <person name="Simmons B.A."/>
            <person name="Magnuson J.K."/>
            <person name="Henrissat B."/>
            <person name="Mortensen U.H."/>
            <person name="Larsen T.O."/>
            <person name="Devries R.P."/>
            <person name="Grigoriev I.V."/>
            <person name="Machida M."/>
            <person name="Baker S.E."/>
            <person name="Andersen M.R."/>
        </authorList>
    </citation>
    <scope>NUCLEOTIDE SEQUENCE [LARGE SCALE GENOMIC DNA]</scope>
    <source>
        <strain evidence="2">CBS 130015</strain>
    </source>
</reference>
<proteinExistence type="predicted"/>
<dbReference type="AlphaFoldDB" id="A0A5N6VEB3"/>
<gene>
    <name evidence="1" type="ORF">BDV41DRAFT_558255</name>
</gene>
<dbReference type="Proteomes" id="UP000325433">
    <property type="component" value="Unassembled WGS sequence"/>
</dbReference>
<keyword evidence="2" id="KW-1185">Reference proteome</keyword>
<accession>A0A5N6VEB3</accession>
<evidence type="ECO:0000313" key="2">
    <source>
        <dbReference type="Proteomes" id="UP000325433"/>
    </source>
</evidence>
<sequence length="51" mass="6019">MQLDFHYPQTIFPSVCSHWFFTGSGEKQRLRRLDFGTQICYDGSLVHQINI</sequence>
<dbReference type="EMBL" id="ML738447">
    <property type="protein sequence ID" value="KAE8306506.1"/>
    <property type="molecule type" value="Genomic_DNA"/>
</dbReference>
<evidence type="ECO:0000313" key="1">
    <source>
        <dbReference type="EMBL" id="KAE8306506.1"/>
    </source>
</evidence>
<name>A0A5N6VEB3_9EURO</name>